<dbReference type="InterPro" id="IPR016286">
    <property type="entry name" value="FUC_metazoa-typ"/>
</dbReference>
<dbReference type="AlphaFoldDB" id="A0A8S4A2T7"/>
<dbReference type="PANTHER" id="PTHR10030">
    <property type="entry name" value="ALPHA-L-FUCOSIDASE"/>
    <property type="match status" value="1"/>
</dbReference>
<keyword evidence="10 11" id="KW-0326">Glycosidase</keyword>
<dbReference type="Pfam" id="PF16757">
    <property type="entry name" value="Fucosidase_C"/>
    <property type="match status" value="1"/>
</dbReference>
<dbReference type="FunFam" id="3.20.20.80:FF:000027">
    <property type="entry name" value="Alpha-L-fucosidase"/>
    <property type="match status" value="1"/>
</dbReference>
<proteinExistence type="inferred from homology"/>
<dbReference type="InterPro" id="IPR013780">
    <property type="entry name" value="Glyco_hydro_b"/>
</dbReference>
<feature type="chain" id="PRO_5035981244" description="alpha-L-fucosidase" evidence="11">
    <location>
        <begin position="30"/>
        <end position="473"/>
    </location>
</feature>
<feature type="domain" description="Alpha-L-fucosidase C-terminal" evidence="13">
    <location>
        <begin position="378"/>
        <end position="468"/>
    </location>
</feature>
<dbReference type="InterPro" id="IPR000933">
    <property type="entry name" value="Glyco_hydro_29"/>
</dbReference>
<keyword evidence="15" id="KW-1185">Reference proteome</keyword>
<dbReference type="PIRSF" id="PIRSF001092">
    <property type="entry name" value="Alpha-L-fucosidase"/>
    <property type="match status" value="1"/>
</dbReference>
<dbReference type="Gene3D" id="3.20.20.80">
    <property type="entry name" value="Glycosidases"/>
    <property type="match status" value="1"/>
</dbReference>
<dbReference type="FunFam" id="2.60.40.1180:FF:000013">
    <property type="entry name" value="Alpha-L-fucosidase"/>
    <property type="match status" value="1"/>
</dbReference>
<comment type="caution">
    <text evidence="14">The sequence shown here is derived from an EMBL/GenBank/DDBJ whole genome shotgun (WGS) entry which is preliminary data.</text>
</comment>
<dbReference type="Proteomes" id="UP000678393">
    <property type="component" value="Unassembled WGS sequence"/>
</dbReference>
<evidence type="ECO:0000259" key="12">
    <source>
        <dbReference type="Pfam" id="PF01120"/>
    </source>
</evidence>
<dbReference type="InterPro" id="IPR017853">
    <property type="entry name" value="GH"/>
</dbReference>
<dbReference type="GO" id="GO:0005764">
    <property type="term" value="C:lysosome"/>
    <property type="evidence" value="ECO:0007669"/>
    <property type="project" value="TreeGrafter"/>
</dbReference>
<evidence type="ECO:0000256" key="11">
    <source>
        <dbReference type="PIRNR" id="PIRNR001092"/>
    </source>
</evidence>
<name>A0A8S4A2T7_9EUPU</name>
<sequence>MANGERLLTMFSLVTVAIVLALLAQSATADAVRYEPNWDSLDSRPLPSWYDEGKIGIFIHWGVFSVPGFSSEWFWYHWQGDQPEPDVVEFMKKNYPPGWTYADFAEQFDTPTGMYDPNHWADIFNASGARYVVQVTKHHEGFTSWPSKYSFNWNAQDVGPHRDLVGDLAAAIHKYPNLRYGIYHSLFEWFNPVYLQDEKNGYKTQNFVFGKSLPELYELVNTYKPDVVWSDGCPSTDAYWNSTYFLAWLYNESPVRDTVVTNDRWGSNVICKHGGFLTCTDQYSPGTLQKRKFENAMKLDYPSWGYRRNIKLSDVITIQDLLQQIASTISCNGNILINVGPTKDGTISPIFEERLRQMGSWLQVNGEAVYKSRPWTFQNDTVTPGVWYTQRTDETTPSNKNVYAFVFKWPEDTLVLGAPVPSSTTQVTLLGYEGQFTFSQRSGGGVIINIPAISYNKMPCDWLWVFKISNPQN</sequence>
<reference evidence="14" key="1">
    <citation type="submission" date="2021-04" db="EMBL/GenBank/DDBJ databases">
        <authorList>
            <consortium name="Molecular Ecology Group"/>
        </authorList>
    </citation>
    <scope>NUCLEOTIDE SEQUENCE</scope>
</reference>
<evidence type="ECO:0000313" key="15">
    <source>
        <dbReference type="Proteomes" id="UP000678393"/>
    </source>
</evidence>
<feature type="signal peptide" evidence="11">
    <location>
        <begin position="1"/>
        <end position="29"/>
    </location>
</feature>
<evidence type="ECO:0000256" key="2">
    <source>
        <dbReference type="ARBA" id="ARBA00000419"/>
    </source>
</evidence>
<comment type="catalytic activity">
    <reaction evidence="1">
        <text>a neolactoside IV(2)-alpha-Fuc-nLc4Cer(d18:1(4E)) + H2O = a neolactoside nLc4Cer(d18:1(4E)) + L-fucose</text>
        <dbReference type="Rhea" id="RHEA:48224"/>
        <dbReference type="ChEBI" id="CHEBI:2181"/>
        <dbReference type="ChEBI" id="CHEBI:15377"/>
        <dbReference type="ChEBI" id="CHEBI:17006"/>
        <dbReference type="ChEBI" id="CHEBI:28691"/>
    </reaction>
    <physiologicalReaction direction="left-to-right" evidence="1">
        <dbReference type="Rhea" id="RHEA:48225"/>
    </physiologicalReaction>
</comment>
<dbReference type="SMART" id="SM00812">
    <property type="entry name" value="Alpha_L_fucos"/>
    <property type="match status" value="1"/>
</dbReference>
<evidence type="ECO:0000256" key="4">
    <source>
        <dbReference type="ARBA" id="ARBA00007951"/>
    </source>
</evidence>
<dbReference type="PRINTS" id="PR00741">
    <property type="entry name" value="GLHYDRLASE29"/>
</dbReference>
<keyword evidence="8 11" id="KW-0378">Hydrolase</keyword>
<accession>A0A8S4A2T7</accession>
<dbReference type="SUPFAM" id="SSF51445">
    <property type="entry name" value="(Trans)glycosidases"/>
    <property type="match status" value="1"/>
</dbReference>
<evidence type="ECO:0000256" key="6">
    <source>
        <dbReference type="ARBA" id="ARBA00012662"/>
    </source>
</evidence>
<evidence type="ECO:0000256" key="7">
    <source>
        <dbReference type="ARBA" id="ARBA00022729"/>
    </source>
</evidence>
<dbReference type="GO" id="GO:0004560">
    <property type="term" value="F:alpha-L-fucosidase activity"/>
    <property type="evidence" value="ECO:0007669"/>
    <property type="project" value="UniProtKB-EC"/>
</dbReference>
<feature type="domain" description="Glycoside hydrolase family 29 N-terminal" evidence="12">
    <location>
        <begin position="23"/>
        <end position="367"/>
    </location>
</feature>
<dbReference type="InterPro" id="IPR031919">
    <property type="entry name" value="Fucosidase_C"/>
</dbReference>
<dbReference type="Pfam" id="PF01120">
    <property type="entry name" value="Alpha_L_fucos"/>
    <property type="match status" value="1"/>
</dbReference>
<dbReference type="EMBL" id="CAJHNH020008439">
    <property type="protein sequence ID" value="CAG5135624.1"/>
    <property type="molecule type" value="Genomic_DNA"/>
</dbReference>
<evidence type="ECO:0000256" key="1">
    <source>
        <dbReference type="ARBA" id="ARBA00000321"/>
    </source>
</evidence>
<evidence type="ECO:0000256" key="10">
    <source>
        <dbReference type="ARBA" id="ARBA00023295"/>
    </source>
</evidence>
<organism evidence="14 15">
    <name type="scientific">Candidula unifasciata</name>
    <dbReference type="NCBI Taxonomy" id="100452"/>
    <lineage>
        <taxon>Eukaryota</taxon>
        <taxon>Metazoa</taxon>
        <taxon>Spiralia</taxon>
        <taxon>Lophotrochozoa</taxon>
        <taxon>Mollusca</taxon>
        <taxon>Gastropoda</taxon>
        <taxon>Heterobranchia</taxon>
        <taxon>Euthyneura</taxon>
        <taxon>Panpulmonata</taxon>
        <taxon>Eupulmonata</taxon>
        <taxon>Stylommatophora</taxon>
        <taxon>Helicina</taxon>
        <taxon>Helicoidea</taxon>
        <taxon>Geomitridae</taxon>
        <taxon>Candidula</taxon>
    </lineage>
</organism>
<keyword evidence="7 11" id="KW-0732">Signal</keyword>
<evidence type="ECO:0000256" key="8">
    <source>
        <dbReference type="ARBA" id="ARBA00022801"/>
    </source>
</evidence>
<evidence type="ECO:0000259" key="13">
    <source>
        <dbReference type="Pfam" id="PF16757"/>
    </source>
</evidence>
<evidence type="ECO:0000256" key="3">
    <source>
        <dbReference type="ARBA" id="ARBA00004071"/>
    </source>
</evidence>
<comment type="function">
    <text evidence="3">Alpha-L-fucosidase is responsible for hydrolyzing the alpha-1,6-linked fucose joined to the reducing-end N-acetylglucosamine of the carbohydrate moieties of glycoproteins.</text>
</comment>
<dbReference type="InterPro" id="IPR057739">
    <property type="entry name" value="Glyco_hydro_29_N"/>
</dbReference>
<dbReference type="OrthoDB" id="6039950at2759"/>
<keyword evidence="9" id="KW-0325">Glycoprotein</keyword>
<evidence type="ECO:0000256" key="5">
    <source>
        <dbReference type="ARBA" id="ARBA00011881"/>
    </source>
</evidence>
<evidence type="ECO:0000256" key="9">
    <source>
        <dbReference type="ARBA" id="ARBA00023180"/>
    </source>
</evidence>
<gene>
    <name evidence="14" type="ORF">CUNI_LOCUS21182</name>
</gene>
<evidence type="ECO:0000313" key="14">
    <source>
        <dbReference type="EMBL" id="CAG5135624.1"/>
    </source>
</evidence>
<comment type="subunit">
    <text evidence="5">Homotetramer.</text>
</comment>
<comment type="similarity">
    <text evidence="4 11">Belongs to the glycosyl hydrolase 29 family.</text>
</comment>
<comment type="catalytic activity">
    <reaction evidence="2">
        <text>a neolactoside IV(2)-alpha-Fuc-nLc4Cer(d18:0) + H2O = a neolactoside nLc4Cer(d18:0) + L-fucose</text>
        <dbReference type="Rhea" id="RHEA:49308"/>
        <dbReference type="ChEBI" id="CHEBI:2181"/>
        <dbReference type="ChEBI" id="CHEBI:15377"/>
        <dbReference type="ChEBI" id="CHEBI:91119"/>
        <dbReference type="ChEBI" id="CHEBI:91121"/>
    </reaction>
    <physiologicalReaction direction="left-to-right" evidence="2">
        <dbReference type="Rhea" id="RHEA:49309"/>
    </physiologicalReaction>
</comment>
<dbReference type="Gene3D" id="2.60.40.1180">
    <property type="entry name" value="Golgi alpha-mannosidase II"/>
    <property type="match status" value="1"/>
</dbReference>
<dbReference type="GO" id="GO:0006004">
    <property type="term" value="P:fucose metabolic process"/>
    <property type="evidence" value="ECO:0007669"/>
    <property type="project" value="InterPro"/>
</dbReference>
<protein>
    <recommendedName>
        <fullName evidence="6">alpha-L-fucosidase</fullName>
        <ecNumber evidence="6">3.2.1.51</ecNumber>
    </recommendedName>
</protein>
<dbReference type="GO" id="GO:0016139">
    <property type="term" value="P:glycoside catabolic process"/>
    <property type="evidence" value="ECO:0007669"/>
    <property type="project" value="TreeGrafter"/>
</dbReference>
<dbReference type="PANTHER" id="PTHR10030:SF37">
    <property type="entry name" value="ALPHA-L-FUCOSIDASE-RELATED"/>
    <property type="match status" value="1"/>
</dbReference>
<dbReference type="EC" id="3.2.1.51" evidence="6"/>